<dbReference type="SMART" id="SM00322">
    <property type="entry name" value="KH"/>
    <property type="match status" value="2"/>
</dbReference>
<evidence type="ECO:0000256" key="1">
    <source>
        <dbReference type="ARBA" id="ARBA00004210"/>
    </source>
</evidence>
<feature type="compositionally biased region" description="Gly residues" evidence="5">
    <location>
        <begin position="499"/>
        <end position="520"/>
    </location>
</feature>
<reference evidence="7 8" key="1">
    <citation type="journal article" date="2016" name="Nat. Commun.">
        <title>Extremotolerant tardigrade genome and improved radiotolerance of human cultured cells by tardigrade-unique protein.</title>
        <authorList>
            <person name="Hashimoto T."/>
            <person name="Horikawa D.D."/>
            <person name="Saito Y."/>
            <person name="Kuwahara H."/>
            <person name="Kozuka-Hata H."/>
            <person name="Shin-I T."/>
            <person name="Minakuchi Y."/>
            <person name="Ohishi K."/>
            <person name="Motoyama A."/>
            <person name="Aizu T."/>
            <person name="Enomoto A."/>
            <person name="Kondo K."/>
            <person name="Tanaka S."/>
            <person name="Hara Y."/>
            <person name="Koshikawa S."/>
            <person name="Sagara H."/>
            <person name="Miura T."/>
            <person name="Yokobori S."/>
            <person name="Miyagawa K."/>
            <person name="Suzuki Y."/>
            <person name="Kubo T."/>
            <person name="Oyama M."/>
            <person name="Kohara Y."/>
            <person name="Fujiyama A."/>
            <person name="Arakawa K."/>
            <person name="Katayama T."/>
            <person name="Toyoda A."/>
            <person name="Kunieda T."/>
        </authorList>
    </citation>
    <scope>NUCLEOTIDE SEQUENCE [LARGE SCALE GENOMIC DNA]</scope>
    <source>
        <strain evidence="7 8">YOKOZUNA-1</strain>
    </source>
</reference>
<accession>A0A1D1VUL2</accession>
<name>A0A1D1VUL2_RAMVA</name>
<proteinExistence type="predicted"/>
<dbReference type="AlphaFoldDB" id="A0A1D1VUL2"/>
<dbReference type="GO" id="GO:0043488">
    <property type="term" value="P:regulation of mRNA stability"/>
    <property type="evidence" value="ECO:0007669"/>
    <property type="project" value="TreeGrafter"/>
</dbReference>
<dbReference type="Gene3D" id="3.30.1370.10">
    <property type="entry name" value="K Homology domain, type 1"/>
    <property type="match status" value="2"/>
</dbReference>
<evidence type="ECO:0000256" key="3">
    <source>
        <dbReference type="ARBA" id="ARBA00034103"/>
    </source>
</evidence>
<dbReference type="OrthoDB" id="424249at2759"/>
<dbReference type="EMBL" id="BDGG01000009">
    <property type="protein sequence ID" value="GAV03458.1"/>
    <property type="molecule type" value="Genomic_DNA"/>
</dbReference>
<dbReference type="GO" id="GO:0045182">
    <property type="term" value="F:translation regulator activity"/>
    <property type="evidence" value="ECO:0007669"/>
    <property type="project" value="TreeGrafter"/>
</dbReference>
<dbReference type="InterPro" id="IPR040472">
    <property type="entry name" value="FMRP_KH0"/>
</dbReference>
<protein>
    <recommendedName>
        <fullName evidence="6">K Homology domain-containing protein</fullName>
    </recommendedName>
</protein>
<dbReference type="Pfam" id="PF17904">
    <property type="entry name" value="KH_9"/>
    <property type="match status" value="1"/>
</dbReference>
<dbReference type="PROSITE" id="PS50084">
    <property type="entry name" value="KH_TYPE_1"/>
    <property type="match status" value="2"/>
</dbReference>
<dbReference type="GO" id="GO:0099577">
    <property type="term" value="P:regulation of translation at presynapse, modulating synaptic transmission"/>
    <property type="evidence" value="ECO:0007669"/>
    <property type="project" value="TreeGrafter"/>
</dbReference>
<keyword evidence="4" id="KW-0694">RNA-binding</keyword>
<dbReference type="PANTHER" id="PTHR10603">
    <property type="entry name" value="FRAGILE X MENTAL RETARDATION SYNDROME-RELATED PROTEIN"/>
    <property type="match status" value="1"/>
</dbReference>
<feature type="domain" description="K Homology" evidence="6">
    <location>
        <begin position="229"/>
        <end position="297"/>
    </location>
</feature>
<dbReference type="STRING" id="947166.A0A1D1VUL2"/>
<feature type="compositionally biased region" description="Low complexity" evidence="5">
    <location>
        <begin position="418"/>
        <end position="428"/>
    </location>
</feature>
<feature type="domain" description="K Homology" evidence="6">
    <location>
        <begin position="298"/>
        <end position="370"/>
    </location>
</feature>
<dbReference type="InterPro" id="IPR041560">
    <property type="entry name" value="Tudor_FRM1"/>
</dbReference>
<dbReference type="GO" id="GO:0051028">
    <property type="term" value="P:mRNA transport"/>
    <property type="evidence" value="ECO:0007669"/>
    <property type="project" value="TreeGrafter"/>
</dbReference>
<dbReference type="Pfam" id="PF00013">
    <property type="entry name" value="KH_1"/>
    <property type="match status" value="2"/>
</dbReference>
<dbReference type="GO" id="GO:0010494">
    <property type="term" value="C:cytoplasmic stress granule"/>
    <property type="evidence" value="ECO:0007669"/>
    <property type="project" value="UniProtKB-SubCell"/>
</dbReference>
<dbReference type="GO" id="GO:0003730">
    <property type="term" value="F:mRNA 3'-UTR binding"/>
    <property type="evidence" value="ECO:0007669"/>
    <property type="project" value="TreeGrafter"/>
</dbReference>
<evidence type="ECO:0000256" key="5">
    <source>
        <dbReference type="SAM" id="MobiDB-lite"/>
    </source>
</evidence>
<keyword evidence="8" id="KW-1185">Reference proteome</keyword>
<dbReference type="InterPro" id="IPR040148">
    <property type="entry name" value="FMR1"/>
</dbReference>
<evidence type="ECO:0000313" key="8">
    <source>
        <dbReference type="Proteomes" id="UP000186922"/>
    </source>
</evidence>
<sequence length="556" mass="59846">MASTVEDLTVEVIGPQGAYHRASVVDVVEKGVLLSFGNTPPRGDEVFPFGQVYLPPRPNPTPVQTGNEVEVYFQPSSQEPFGWYRGMVKNVKGGFVVVDVKVAEGDLRQEILPNAEVRHFQAQRSPITASTFKKRTIDIVPPNVADYMRSRPESIHDFQKRGNVPYVRVDENAPRLIVVYINEATWKRAHMLGEMFFKNLSQKHNLMSRREDMKRMQQTTANKPGNDNNMYVESFSIPSELVGLAIGAGGSNILQARALVQPGGEVELDDAKSTFTVRGPSEETVKKARGMLEFREQVVQIPVDMVGKVIGKSGHVIQDIVDKSGVVRVKVEGENEMNPAPRIEGHIPFVFVGVVENISNAQMLLEFHLEHLKELDQLRAESNELSSQMRSMRANDDNWGHSNNENWGDSGRGGGGSYSRQNSSSSYRGGPGRGSDRGGRGSSRGGMGGRGGGGGGGRGGGSSYGNENRSNGYGGDNGNRGGDRSGGDNGSRGDRGGRGRGGSRGARGGGGNGNGGGYQNGGQRQSDNQPLVFDEKQGKGGSQNGGQKTISGNQVE</sequence>
<dbReference type="CDD" id="cd22426">
    <property type="entry name" value="KH_I_FMR1_FXR_rpt2"/>
    <property type="match status" value="1"/>
</dbReference>
<dbReference type="FunFam" id="3.30.1370.10:FF:000054">
    <property type="entry name" value="Fragile X mental retardation protein 1"/>
    <property type="match status" value="1"/>
</dbReference>
<dbReference type="SUPFAM" id="SSF54791">
    <property type="entry name" value="Eukaryotic type KH-domain (KH-domain type I)"/>
    <property type="match status" value="2"/>
</dbReference>
<dbReference type="GO" id="GO:0005634">
    <property type="term" value="C:nucleus"/>
    <property type="evidence" value="ECO:0007669"/>
    <property type="project" value="TreeGrafter"/>
</dbReference>
<dbReference type="Pfam" id="PF18336">
    <property type="entry name" value="Tudor_FRX1"/>
    <property type="match status" value="1"/>
</dbReference>
<dbReference type="GO" id="GO:0098793">
    <property type="term" value="C:presynapse"/>
    <property type="evidence" value="ECO:0007669"/>
    <property type="project" value="GOC"/>
</dbReference>
<dbReference type="Proteomes" id="UP000186922">
    <property type="component" value="Unassembled WGS sequence"/>
</dbReference>
<evidence type="ECO:0000313" key="7">
    <source>
        <dbReference type="EMBL" id="GAV03458.1"/>
    </source>
</evidence>
<dbReference type="CDD" id="cd22425">
    <property type="entry name" value="KH_I_FMR1_FXR_rpt1"/>
    <property type="match status" value="1"/>
</dbReference>
<dbReference type="GO" id="GO:0048170">
    <property type="term" value="P:positive regulation of long-term neuronal synaptic plasticity"/>
    <property type="evidence" value="ECO:0007669"/>
    <property type="project" value="TreeGrafter"/>
</dbReference>
<dbReference type="InterPro" id="IPR036612">
    <property type="entry name" value="KH_dom_type_1_sf"/>
</dbReference>
<comment type="subcellular location">
    <subcellularLocation>
        <location evidence="1">Cytoplasm</location>
        <location evidence="1">Stress granule</location>
    </subcellularLocation>
    <subcellularLocation>
        <location evidence="3">Synapse</location>
    </subcellularLocation>
</comment>
<feature type="region of interest" description="Disordered" evidence="5">
    <location>
        <begin position="383"/>
        <end position="556"/>
    </location>
</feature>
<dbReference type="GO" id="GO:0048513">
    <property type="term" value="P:animal organ development"/>
    <property type="evidence" value="ECO:0007669"/>
    <property type="project" value="TreeGrafter"/>
</dbReference>
<dbReference type="PANTHER" id="PTHR10603:SF7">
    <property type="entry name" value="FRAGILE X MESSENGER RIBONUCLEOPROTEIN 1 HOMOLOG"/>
    <property type="match status" value="1"/>
</dbReference>
<dbReference type="InterPro" id="IPR004087">
    <property type="entry name" value="KH_dom"/>
</dbReference>
<dbReference type="GO" id="GO:0043005">
    <property type="term" value="C:neuron projection"/>
    <property type="evidence" value="ECO:0007669"/>
    <property type="project" value="TreeGrafter"/>
</dbReference>
<organism evidence="7 8">
    <name type="scientific">Ramazzottius varieornatus</name>
    <name type="common">Water bear</name>
    <name type="synonym">Tardigrade</name>
    <dbReference type="NCBI Taxonomy" id="947166"/>
    <lineage>
        <taxon>Eukaryota</taxon>
        <taxon>Metazoa</taxon>
        <taxon>Ecdysozoa</taxon>
        <taxon>Tardigrada</taxon>
        <taxon>Eutardigrada</taxon>
        <taxon>Parachela</taxon>
        <taxon>Hypsibioidea</taxon>
        <taxon>Ramazzottiidae</taxon>
        <taxon>Ramazzottius</taxon>
    </lineage>
</organism>
<gene>
    <name evidence="7" type="primary">RvY_13878-1</name>
    <name evidence="7" type="synonym">RvY_13878.1</name>
    <name evidence="7" type="ORF">RvY_13878</name>
</gene>
<evidence type="ECO:0000256" key="2">
    <source>
        <dbReference type="ARBA" id="ARBA00023018"/>
    </source>
</evidence>
<dbReference type="CDD" id="cd22427">
    <property type="entry name" value="KH_I_FMR1_FXR_rpt3"/>
    <property type="match status" value="1"/>
</dbReference>
<keyword evidence="2" id="KW-0770">Synapse</keyword>
<dbReference type="InterPro" id="IPR004088">
    <property type="entry name" value="KH_dom_type_1"/>
</dbReference>
<comment type="caution">
    <text evidence="7">The sequence shown here is derived from an EMBL/GenBank/DDBJ whole genome shotgun (WGS) entry which is preliminary data.</text>
</comment>
<evidence type="ECO:0000256" key="4">
    <source>
        <dbReference type="PROSITE-ProRule" id="PRU00117"/>
    </source>
</evidence>
<evidence type="ECO:0000259" key="6">
    <source>
        <dbReference type="SMART" id="SM00322"/>
    </source>
</evidence>
<feature type="compositionally biased region" description="Gly residues" evidence="5">
    <location>
        <begin position="440"/>
        <end position="463"/>
    </location>
</feature>
<dbReference type="GO" id="GO:0045727">
    <property type="term" value="P:positive regulation of translation"/>
    <property type="evidence" value="ECO:0007669"/>
    <property type="project" value="TreeGrafter"/>
</dbReference>
<feature type="compositionally biased region" description="Basic and acidic residues" evidence="5">
    <location>
        <begin position="481"/>
        <end position="497"/>
    </location>
</feature>
<dbReference type="Gene3D" id="2.30.30.140">
    <property type="match status" value="2"/>
</dbReference>